<dbReference type="AntiFam" id="ANF00012">
    <property type="entry name" value="tRNA translation"/>
</dbReference>
<dbReference type="AlphaFoldDB" id="A0A212J3Q9"/>
<protein>
    <submittedName>
        <fullName evidence="1">Uncharacterized protein</fullName>
    </submittedName>
</protein>
<organism evidence="1">
    <name type="scientific">uncultured Dysgonomonas sp</name>
    <dbReference type="NCBI Taxonomy" id="206096"/>
    <lineage>
        <taxon>Bacteria</taxon>
        <taxon>Pseudomonadati</taxon>
        <taxon>Bacteroidota</taxon>
        <taxon>Bacteroidia</taxon>
        <taxon>Bacteroidales</taxon>
        <taxon>Dysgonomonadaceae</taxon>
        <taxon>Dysgonomonas</taxon>
        <taxon>environmental samples</taxon>
    </lineage>
</organism>
<evidence type="ECO:0000313" key="1">
    <source>
        <dbReference type="EMBL" id="SBV94024.1"/>
    </source>
</evidence>
<dbReference type="EMBL" id="FLUM01000001">
    <property type="protein sequence ID" value="SBV94024.1"/>
    <property type="molecule type" value="Genomic_DNA"/>
</dbReference>
<name>A0A212J3Q9_9BACT</name>
<accession>A0A212J3Q9</accession>
<proteinExistence type="predicted"/>
<reference evidence="1" key="1">
    <citation type="submission" date="2016-04" db="EMBL/GenBank/DDBJ databases">
        <authorList>
            <person name="Evans L.H."/>
            <person name="Alamgir A."/>
            <person name="Owens N."/>
            <person name="Weber N.D."/>
            <person name="Virtaneva K."/>
            <person name="Barbian K."/>
            <person name="Babar A."/>
            <person name="Rosenke K."/>
        </authorList>
    </citation>
    <scope>NUCLEOTIDE SEQUENCE</scope>
    <source>
        <strain evidence="1">86-1</strain>
    </source>
</reference>
<sequence>MINQRLAFYSVLGAGLEPAQPNGHKILSLACLPFHHPSSLRAKDGIRTRDPDLGKVVLYQLSYFRIFTAWEILLNQLYGIHSHLASANVKNVSGSTKESVKNYG</sequence>
<gene>
    <name evidence="1" type="ORF">KL86DYS1_11023</name>
</gene>
<dbReference type="AntiFam" id="ANF00016">
    <property type="entry name" value="tRNA translation"/>
</dbReference>